<dbReference type="Pfam" id="PF01066">
    <property type="entry name" value="CDP-OH_P_transf"/>
    <property type="match status" value="1"/>
</dbReference>
<comment type="caution">
    <text evidence="2">The sequence shown here is derived from an EMBL/GenBank/DDBJ whole genome shotgun (WGS) entry which is preliminary data.</text>
</comment>
<dbReference type="InParanoid" id="A0A3N1HM81"/>
<gene>
    <name evidence="2" type="ORF">EDC03_1240</name>
</gene>
<evidence type="ECO:0000313" key="2">
    <source>
        <dbReference type="EMBL" id="ROP43647.1"/>
    </source>
</evidence>
<keyword evidence="1" id="KW-0812">Transmembrane</keyword>
<feature type="transmembrane region" description="Helical" evidence="1">
    <location>
        <begin position="199"/>
        <end position="222"/>
    </location>
</feature>
<feature type="transmembrane region" description="Helical" evidence="1">
    <location>
        <begin position="84"/>
        <end position="108"/>
    </location>
</feature>
<protein>
    <submittedName>
        <fullName evidence="2">CDP-diacylglycerol--glycerol-3-phosphate 3-phosphatidyltransferase</fullName>
    </submittedName>
</protein>
<evidence type="ECO:0000256" key="1">
    <source>
        <dbReference type="SAM" id="Phobius"/>
    </source>
</evidence>
<dbReference type="InterPro" id="IPR043130">
    <property type="entry name" value="CDP-OH_PTrfase_TM_dom"/>
</dbReference>
<dbReference type="AlphaFoldDB" id="A0A3N1HM81"/>
<dbReference type="GO" id="GO:0016020">
    <property type="term" value="C:membrane"/>
    <property type="evidence" value="ECO:0007669"/>
    <property type="project" value="InterPro"/>
</dbReference>
<evidence type="ECO:0000313" key="3">
    <source>
        <dbReference type="Proteomes" id="UP000276232"/>
    </source>
</evidence>
<dbReference type="RefSeq" id="WP_199719996.1">
    <property type="nucleotide sequence ID" value="NZ_RJKN01000003.1"/>
</dbReference>
<reference evidence="2 3" key="1">
    <citation type="journal article" date="2015" name="Stand. Genomic Sci.">
        <title>Genomic Encyclopedia of Bacterial and Archaeal Type Strains, Phase III: the genomes of soil and plant-associated and newly described type strains.</title>
        <authorList>
            <person name="Whitman W.B."/>
            <person name="Woyke T."/>
            <person name="Klenk H.P."/>
            <person name="Zhou Y."/>
            <person name="Lilburn T.G."/>
            <person name="Beck B.J."/>
            <person name="De Vos P."/>
            <person name="Vandamme P."/>
            <person name="Eisen J.A."/>
            <person name="Garrity G."/>
            <person name="Hugenholtz P."/>
            <person name="Kyrpides N.C."/>
        </authorList>
    </citation>
    <scope>NUCLEOTIDE SEQUENCE [LARGE SCALE GENOMIC DNA]</scope>
    <source>
        <strain evidence="2 3">CECT 7306</strain>
    </source>
</reference>
<dbReference type="GO" id="GO:0016780">
    <property type="term" value="F:phosphotransferase activity, for other substituted phosphate groups"/>
    <property type="evidence" value="ECO:0007669"/>
    <property type="project" value="InterPro"/>
</dbReference>
<keyword evidence="2" id="KW-0808">Transferase</keyword>
<dbReference type="EMBL" id="RJKN01000003">
    <property type="protein sequence ID" value="ROP43647.1"/>
    <property type="molecule type" value="Genomic_DNA"/>
</dbReference>
<feature type="transmembrane region" description="Helical" evidence="1">
    <location>
        <begin position="129"/>
        <end position="154"/>
    </location>
</feature>
<keyword evidence="1" id="KW-0472">Membrane</keyword>
<dbReference type="Proteomes" id="UP000276232">
    <property type="component" value="Unassembled WGS sequence"/>
</dbReference>
<dbReference type="InterPro" id="IPR000462">
    <property type="entry name" value="CDP-OH_P_trans"/>
</dbReference>
<sequence length="241" mass="23988">MPSRVPGAPGPARPGLPDRAEHLRRWAALHDAPPPRGVVRVWLGVVHALARPLAAAGVTPGALTAVGLLLPLAALPAAAAGGRWALVVPLVVVVSGVVDSLDGGVAVLRGRTTAGGAVADAVADRVADALALVALWLLGAPGPVVVAAGAGAALAEYARARTAAAGVRDVGVVTVGERPSRVLVVAAAGLVAGLRPDDALLWAAVGAWALLALAAVSLVQLLPVLARLLRALDADRPREVL</sequence>
<keyword evidence="3" id="KW-1185">Reference proteome</keyword>
<keyword evidence="1" id="KW-1133">Transmembrane helix</keyword>
<accession>A0A3N1HM81</accession>
<feature type="transmembrane region" description="Helical" evidence="1">
    <location>
        <begin position="53"/>
        <end position="78"/>
    </location>
</feature>
<dbReference type="Gene3D" id="1.20.120.1760">
    <property type="match status" value="1"/>
</dbReference>
<name>A0A3N1HM81_9ACTN</name>
<organism evidence="2 3">
    <name type="scientific">Pseudokineococcus lusitanus</name>
    <dbReference type="NCBI Taxonomy" id="763993"/>
    <lineage>
        <taxon>Bacteria</taxon>
        <taxon>Bacillati</taxon>
        <taxon>Actinomycetota</taxon>
        <taxon>Actinomycetes</taxon>
        <taxon>Kineosporiales</taxon>
        <taxon>Kineosporiaceae</taxon>
        <taxon>Pseudokineococcus</taxon>
    </lineage>
</organism>
<proteinExistence type="predicted"/>
<dbReference type="GO" id="GO:0008654">
    <property type="term" value="P:phospholipid biosynthetic process"/>
    <property type="evidence" value="ECO:0007669"/>
    <property type="project" value="InterPro"/>
</dbReference>